<name>A0ABD7L807_9BURK</name>
<dbReference type="Proteomes" id="UP000196218">
    <property type="component" value="Unassembled WGS sequence"/>
</dbReference>
<sequence length="43" mass="4719">MRMIIIYKTDYPTAAGGATRALPVLRWETLIEIASEIVVARGA</sequence>
<dbReference type="RefSeq" id="WP_254915838.1">
    <property type="nucleotide sequence ID" value="NZ_CADFGW010000017.1"/>
</dbReference>
<comment type="caution">
    <text evidence="1">The sequence shown here is derived from an EMBL/GenBank/DDBJ whole genome shotgun (WGS) entry which is preliminary data.</text>
</comment>
<dbReference type="AlphaFoldDB" id="A0ABD7L807"/>
<organism evidence="1 2">
    <name type="scientific">Burkholderia multivorans</name>
    <dbReference type="NCBI Taxonomy" id="87883"/>
    <lineage>
        <taxon>Bacteria</taxon>
        <taxon>Pseudomonadati</taxon>
        <taxon>Pseudomonadota</taxon>
        <taxon>Betaproteobacteria</taxon>
        <taxon>Burkholderiales</taxon>
        <taxon>Burkholderiaceae</taxon>
        <taxon>Burkholderia</taxon>
        <taxon>Burkholderia cepacia complex</taxon>
    </lineage>
</organism>
<gene>
    <name evidence="1" type="ORF">UA18_03295</name>
</gene>
<dbReference type="EMBL" id="FKJW01000004">
    <property type="protein sequence ID" value="SAJ95886.1"/>
    <property type="molecule type" value="Genomic_DNA"/>
</dbReference>
<proteinExistence type="predicted"/>
<evidence type="ECO:0008006" key="3">
    <source>
        <dbReference type="Google" id="ProtNLM"/>
    </source>
</evidence>
<protein>
    <recommendedName>
        <fullName evidence="3">Glycosyl transferase family 1</fullName>
    </recommendedName>
</protein>
<evidence type="ECO:0000313" key="2">
    <source>
        <dbReference type="Proteomes" id="UP000196218"/>
    </source>
</evidence>
<accession>A0ABD7L807</accession>
<reference evidence="1 2" key="1">
    <citation type="submission" date="2016-04" db="EMBL/GenBank/DDBJ databases">
        <authorList>
            <person name="Peeters C."/>
        </authorList>
    </citation>
    <scope>NUCLEOTIDE SEQUENCE [LARGE SCALE GENOMIC DNA]</scope>
    <source>
        <strain evidence="1">LMG 29311</strain>
    </source>
</reference>
<evidence type="ECO:0000313" key="1">
    <source>
        <dbReference type="EMBL" id="SAJ95886.1"/>
    </source>
</evidence>